<dbReference type="Proteomes" id="UP000234681">
    <property type="component" value="Chromosome 18"/>
</dbReference>
<dbReference type="EMBL" id="CH473971">
    <property type="protein sequence ID" value="EDM14744.1"/>
    <property type="molecule type" value="Genomic_DNA"/>
</dbReference>
<dbReference type="AlphaFoldDB" id="A6IXW3"/>
<name>A6IXW3_RAT</name>
<evidence type="ECO:0000313" key="2">
    <source>
        <dbReference type="Proteomes" id="UP000234681"/>
    </source>
</evidence>
<gene>
    <name evidence="1" type="ORF">rCG_46895</name>
</gene>
<accession>A6IXW3</accession>
<organism evidence="1 2">
    <name type="scientific">Rattus norvegicus</name>
    <name type="common">Rat</name>
    <dbReference type="NCBI Taxonomy" id="10116"/>
    <lineage>
        <taxon>Eukaryota</taxon>
        <taxon>Metazoa</taxon>
        <taxon>Chordata</taxon>
        <taxon>Craniata</taxon>
        <taxon>Vertebrata</taxon>
        <taxon>Euteleostomi</taxon>
        <taxon>Mammalia</taxon>
        <taxon>Eutheria</taxon>
        <taxon>Euarchontoglires</taxon>
        <taxon>Glires</taxon>
        <taxon>Rodentia</taxon>
        <taxon>Myomorpha</taxon>
        <taxon>Muroidea</taxon>
        <taxon>Muridae</taxon>
        <taxon>Murinae</taxon>
        <taxon>Rattus</taxon>
    </lineage>
</organism>
<proteinExistence type="predicted"/>
<evidence type="ECO:0000313" key="1">
    <source>
        <dbReference type="EMBL" id="EDM14744.1"/>
    </source>
</evidence>
<reference evidence="2" key="1">
    <citation type="submission" date="2005-09" db="EMBL/GenBank/DDBJ databases">
        <authorList>
            <person name="Mural R.J."/>
            <person name="Li P.W."/>
            <person name="Adams M.D."/>
            <person name="Amanatides P.G."/>
            <person name="Baden-Tillson H."/>
            <person name="Barnstead M."/>
            <person name="Chin S.H."/>
            <person name="Dew I."/>
            <person name="Evans C.A."/>
            <person name="Ferriera S."/>
            <person name="Flanigan M."/>
            <person name="Fosler C."/>
            <person name="Glodek A."/>
            <person name="Gu Z."/>
            <person name="Holt R.A."/>
            <person name="Jennings D."/>
            <person name="Kraft C.L."/>
            <person name="Lu F."/>
            <person name="Nguyen T."/>
            <person name="Nusskern D.R."/>
            <person name="Pfannkoch C.M."/>
            <person name="Sitter C."/>
            <person name="Sutton G.G."/>
            <person name="Venter J.C."/>
            <person name="Wang Z."/>
            <person name="Woodage T."/>
            <person name="Zheng X.H."/>
            <person name="Zhong F."/>
        </authorList>
    </citation>
    <scope>NUCLEOTIDE SEQUENCE [LARGE SCALE GENOMIC DNA]</scope>
    <source>
        <strain>BN</strain>
        <strain evidence="2">Sprague-Dawley</strain>
    </source>
</reference>
<protein>
    <submittedName>
        <fullName evidence="1">RCG46895</fullName>
    </submittedName>
</protein>
<sequence>MIIKLSHNMDFKFCWTTRR</sequence>
<feature type="non-terminal residue" evidence="1">
    <location>
        <position position="19"/>
    </location>
</feature>